<dbReference type="InterPro" id="IPR024943">
    <property type="entry name" value="Enhancer_polycomb"/>
</dbReference>
<dbReference type="GO" id="GO:0006357">
    <property type="term" value="P:regulation of transcription by RNA polymerase II"/>
    <property type="evidence" value="ECO:0007669"/>
    <property type="project" value="InterPro"/>
</dbReference>
<feature type="domain" description="Enhancer of polycomb-like N-terminal" evidence="7">
    <location>
        <begin position="516"/>
        <end position="643"/>
    </location>
</feature>
<gene>
    <name evidence="8" type="ORF">Nepgr_001308</name>
</gene>
<evidence type="ECO:0000256" key="1">
    <source>
        <dbReference type="ARBA" id="ARBA00004123"/>
    </source>
</evidence>
<name>A0AAD3P811_NEPGR</name>
<accession>A0AAD3P811</accession>
<keyword evidence="4 6" id="KW-0804">Transcription</keyword>
<comment type="similarity">
    <text evidence="2 6">Belongs to the enhancer of polycomb family.</text>
</comment>
<comment type="caution">
    <text evidence="8">The sequence shown here is derived from an EMBL/GenBank/DDBJ whole genome shotgun (WGS) entry which is preliminary data.</text>
</comment>
<evidence type="ECO:0000256" key="4">
    <source>
        <dbReference type="ARBA" id="ARBA00023163"/>
    </source>
</evidence>
<dbReference type="GO" id="GO:0005634">
    <property type="term" value="C:nucleus"/>
    <property type="evidence" value="ECO:0007669"/>
    <property type="project" value="UniProtKB-SubCell"/>
</dbReference>
<dbReference type="GO" id="GO:0035267">
    <property type="term" value="C:NuA4 histone acetyltransferase complex"/>
    <property type="evidence" value="ECO:0007669"/>
    <property type="project" value="InterPro"/>
</dbReference>
<comment type="subcellular location">
    <subcellularLocation>
        <location evidence="1 6">Nucleus</location>
    </subcellularLocation>
</comment>
<evidence type="ECO:0000313" key="8">
    <source>
        <dbReference type="EMBL" id="GMG99468.1"/>
    </source>
</evidence>
<dbReference type="PANTHER" id="PTHR14898">
    <property type="entry name" value="ENHANCER OF POLYCOMB"/>
    <property type="match status" value="1"/>
</dbReference>
<evidence type="ECO:0000256" key="2">
    <source>
        <dbReference type="ARBA" id="ARBA00008035"/>
    </source>
</evidence>
<dbReference type="EMBL" id="BSYO01000001">
    <property type="protein sequence ID" value="GMG99468.1"/>
    <property type="molecule type" value="Genomic_DNA"/>
</dbReference>
<reference evidence="8" key="1">
    <citation type="submission" date="2023-05" db="EMBL/GenBank/DDBJ databases">
        <title>Nepenthes gracilis genome sequencing.</title>
        <authorList>
            <person name="Fukushima K."/>
        </authorList>
    </citation>
    <scope>NUCLEOTIDE SEQUENCE</scope>
    <source>
        <strain evidence="8">SING2019-196</strain>
    </source>
</reference>
<keyword evidence="3 6" id="KW-0805">Transcription regulation</keyword>
<sequence length="812" mass="90553">MPSVGMKRSTRVFVPKTKDSEGVKVLRSGRRLLVESVDGKVKGCKDGDDWLRLIDSSGGRLNPNGRGRFIHNNGVVVGRKEIGRHEASPPKQREEVLEVDGDEKSAGWVNRVPSGLVEGGTCVDKMYGNVYRRKRKCFDGKNVDFSTMKGKIDKMYGQYFMRKRRKIGENSAFVQSCDSGTSIIRRDDDLGVLSAFVESTSCSGNCPFARLISSVLRRMTVEEVGLVKLSAFLLSQPIADVFASCGIHFLWNHQCTKSSGFCKIVGDKQFIPLFTMHFSAIPVIFLHLHASMFFRSLRMSCVLLFHSAYVLRGDQSNTVSDGGLLCINSPSDDSQSSLTVSRKDGSGEMEVDLNFGVAKVACQCLPYRSGMITGVQKRRRRSLRTRRARNPSLIGLRRSSCSLVGPKKIALGLPCVSNKHELRRSVRKSSRDIKVLKSSMIGLTEYIDSVCCSANILVVESDKCYREEGATIMLQTSASNEWILAVTKDGLTRYCHKANTQKEIKPNSSNRFTHAVIWAGESGWKLEFPDRKDWTVFRELYKVCGKRNVVSPSPVVKTIPVPGVHEVSLPNSNASAFVRPESYIKLNDDELSRALLRRTANYDLDSEDEEWLKKFNSELGAGNEPVDCVSEETIELMIDAFEKALFCSPEDYGDVEAAVNLCLDLGKREVVESVHSYWMKKRKQKCAPLVRVFQLNQPRKTQVVAKPVLRKKRSLKRQATHATQCGRGKERSVLEALAAEQIAKEEQSAMLRVQEAKVSAKKSTELAISKRQRAQFLMGNADLAVYRASMALRIAEAARVAGSLQAADHFLL</sequence>
<evidence type="ECO:0000313" key="9">
    <source>
        <dbReference type="Proteomes" id="UP001279734"/>
    </source>
</evidence>
<dbReference type="Pfam" id="PF10513">
    <property type="entry name" value="EPL1"/>
    <property type="match status" value="1"/>
</dbReference>
<proteinExistence type="inferred from homology"/>
<dbReference type="InterPro" id="IPR019542">
    <property type="entry name" value="Enhancer_polycomb-like_N"/>
</dbReference>
<organism evidence="8 9">
    <name type="scientific">Nepenthes gracilis</name>
    <name type="common">Slender pitcher plant</name>
    <dbReference type="NCBI Taxonomy" id="150966"/>
    <lineage>
        <taxon>Eukaryota</taxon>
        <taxon>Viridiplantae</taxon>
        <taxon>Streptophyta</taxon>
        <taxon>Embryophyta</taxon>
        <taxon>Tracheophyta</taxon>
        <taxon>Spermatophyta</taxon>
        <taxon>Magnoliopsida</taxon>
        <taxon>eudicotyledons</taxon>
        <taxon>Gunneridae</taxon>
        <taxon>Pentapetalae</taxon>
        <taxon>Caryophyllales</taxon>
        <taxon>Nepenthaceae</taxon>
        <taxon>Nepenthes</taxon>
    </lineage>
</organism>
<keyword evidence="9" id="KW-1185">Reference proteome</keyword>
<dbReference type="Proteomes" id="UP001279734">
    <property type="component" value="Unassembled WGS sequence"/>
</dbReference>
<evidence type="ECO:0000259" key="7">
    <source>
        <dbReference type="Pfam" id="PF10513"/>
    </source>
</evidence>
<protein>
    <recommendedName>
        <fullName evidence="6">Enhancer of polycomb-like protein</fullName>
    </recommendedName>
</protein>
<keyword evidence="5 6" id="KW-0539">Nucleus</keyword>
<dbReference type="AlphaFoldDB" id="A0AAD3P811"/>
<evidence type="ECO:0000256" key="5">
    <source>
        <dbReference type="ARBA" id="ARBA00023242"/>
    </source>
</evidence>
<evidence type="ECO:0000256" key="3">
    <source>
        <dbReference type="ARBA" id="ARBA00023015"/>
    </source>
</evidence>
<evidence type="ECO:0000256" key="6">
    <source>
        <dbReference type="RuleBase" id="RU361124"/>
    </source>
</evidence>